<evidence type="ECO:0000256" key="7">
    <source>
        <dbReference type="SAM" id="Phobius"/>
    </source>
</evidence>
<dbReference type="SUPFAM" id="SSF82689">
    <property type="entry name" value="Mechanosensitive channel protein MscS (YggB), C-terminal domain"/>
    <property type="match status" value="1"/>
</dbReference>
<keyword evidence="6 7" id="KW-0472">Membrane</keyword>
<feature type="chain" id="PRO_5046667458" evidence="8">
    <location>
        <begin position="27"/>
        <end position="566"/>
    </location>
</feature>
<feature type="transmembrane region" description="Helical" evidence="7">
    <location>
        <begin position="300"/>
        <end position="323"/>
    </location>
</feature>
<protein>
    <submittedName>
        <fullName evidence="12">Mechanosensitive ion channel</fullName>
    </submittedName>
</protein>
<organism evidence="12 13">
    <name type="scientific">Pseudoalteromonas haloplanktis</name>
    <name type="common">Alteromonas haloplanktis</name>
    <dbReference type="NCBI Taxonomy" id="228"/>
    <lineage>
        <taxon>Bacteria</taxon>
        <taxon>Pseudomonadati</taxon>
        <taxon>Pseudomonadota</taxon>
        <taxon>Gammaproteobacteria</taxon>
        <taxon>Alteromonadales</taxon>
        <taxon>Pseudoalteromonadaceae</taxon>
        <taxon>Pseudoalteromonas</taxon>
    </lineage>
</organism>
<dbReference type="EMBL" id="JAVIFY010000003">
    <property type="protein sequence ID" value="MDQ9091159.1"/>
    <property type="molecule type" value="Genomic_DNA"/>
</dbReference>
<evidence type="ECO:0000313" key="12">
    <source>
        <dbReference type="EMBL" id="MDQ9091159.1"/>
    </source>
</evidence>
<sequence length="566" mass="63042">MGKHFIAILKLIGLSILFSFSLSSFAEPEVTVKSLIDKESKEAESKTPAEQGAEVKQALKATAVTSAVKEKGEELNIDSLPYDEFHRITPSSAMQAYLRAARQRDYALATNYLDYRNLPPEVKAIAPELLAEQLSLVFDRTLWIDIDTLSKKPEGKKNEAVPSYRDLVAEITTSRGPVQVLLQRVPDEKGENRVWKISNATVSKIPFLVEEFGYNAVGEWLYNHLPKTELLGVMLWQWVYFAGSFTAFFLISVLITRIFAATLHRFRSKTPNDVLAFIKGPICLLLAVLLARSLHDVSNVTIAVVALAQGSTVLLIAWTWVFLRSVDIAKHRLSERFIAQDKPQAVFLLRPASNVIKMLIVIIAILLWFENLGFSATTLLAGLGIGGLAIALAAQKTVENIIGAITLYVSAPVRIGSLCKFGANVGTIEEIGLRATRIRTLDRSVIYVANAKFVDMHLENISERERIAFRPNLMLSAQTKQVDLQSFINACKQLLDEHEHICADPCRVKFKGFTPWALQIDVLSYVNTTDFALYMEVVEELNMAILGLLNEHNCELAKPDLAQLSN</sequence>
<feature type="domain" description="Mechanosensitive ion channel MscS" evidence="9">
    <location>
        <begin position="397"/>
        <end position="462"/>
    </location>
</feature>
<dbReference type="InterPro" id="IPR023408">
    <property type="entry name" value="MscS_beta-dom_sf"/>
</dbReference>
<comment type="caution">
    <text evidence="12">The sequence shown here is derived from an EMBL/GenBank/DDBJ whole genome shotgun (WGS) entry which is preliminary data.</text>
</comment>
<dbReference type="InterPro" id="IPR045042">
    <property type="entry name" value="YnaI-like"/>
</dbReference>
<dbReference type="InterPro" id="IPR049142">
    <property type="entry name" value="MS_channel_1st"/>
</dbReference>
<dbReference type="Gene3D" id="3.30.70.100">
    <property type="match status" value="1"/>
</dbReference>
<dbReference type="PANTHER" id="PTHR43634:SF2">
    <property type="entry name" value="LOW CONDUCTANCE MECHANOSENSITIVE CHANNEL YNAI"/>
    <property type="match status" value="1"/>
</dbReference>
<feature type="transmembrane region" description="Helical" evidence="7">
    <location>
        <begin position="238"/>
        <end position="262"/>
    </location>
</feature>
<keyword evidence="5 7" id="KW-1133">Transmembrane helix</keyword>
<evidence type="ECO:0000256" key="5">
    <source>
        <dbReference type="ARBA" id="ARBA00022989"/>
    </source>
</evidence>
<evidence type="ECO:0000256" key="6">
    <source>
        <dbReference type="ARBA" id="ARBA00023136"/>
    </source>
</evidence>
<evidence type="ECO:0000259" key="11">
    <source>
        <dbReference type="Pfam" id="PF21088"/>
    </source>
</evidence>
<accession>A0ABU1B9F2</accession>
<keyword evidence="8" id="KW-0732">Signal</keyword>
<evidence type="ECO:0000259" key="9">
    <source>
        <dbReference type="Pfam" id="PF00924"/>
    </source>
</evidence>
<keyword evidence="13" id="KW-1185">Reference proteome</keyword>
<dbReference type="InterPro" id="IPR011066">
    <property type="entry name" value="MscS_channel_C_sf"/>
</dbReference>
<comment type="subcellular location">
    <subcellularLocation>
        <location evidence="1">Cell membrane</location>
        <topology evidence="1">Multi-pass membrane protein</topology>
    </subcellularLocation>
</comment>
<dbReference type="PANTHER" id="PTHR43634">
    <property type="entry name" value="OW CONDUCTANCE MECHANOSENSITIVE CHANNEL"/>
    <property type="match status" value="1"/>
</dbReference>
<evidence type="ECO:0000313" key="13">
    <source>
        <dbReference type="Proteomes" id="UP001226574"/>
    </source>
</evidence>
<evidence type="ECO:0000256" key="8">
    <source>
        <dbReference type="SAM" id="SignalP"/>
    </source>
</evidence>
<evidence type="ECO:0000256" key="3">
    <source>
        <dbReference type="ARBA" id="ARBA00022475"/>
    </source>
</evidence>
<dbReference type="Gene3D" id="2.30.30.60">
    <property type="match status" value="1"/>
</dbReference>
<dbReference type="Pfam" id="PF21088">
    <property type="entry name" value="MS_channel_1st"/>
    <property type="match status" value="1"/>
</dbReference>
<keyword evidence="3" id="KW-1003">Cell membrane</keyword>
<feature type="transmembrane region" description="Helical" evidence="7">
    <location>
        <begin position="374"/>
        <end position="394"/>
    </location>
</feature>
<dbReference type="InterPro" id="IPR006685">
    <property type="entry name" value="MscS_channel_2nd"/>
</dbReference>
<dbReference type="InterPro" id="IPR049278">
    <property type="entry name" value="MS_channel_C"/>
</dbReference>
<dbReference type="Proteomes" id="UP001226574">
    <property type="component" value="Unassembled WGS sequence"/>
</dbReference>
<dbReference type="Pfam" id="PF00924">
    <property type="entry name" value="MS_channel_2nd"/>
    <property type="match status" value="1"/>
</dbReference>
<keyword evidence="4 7" id="KW-0812">Transmembrane</keyword>
<dbReference type="RefSeq" id="WP_016708849.1">
    <property type="nucleotide sequence ID" value="NZ_JAVIFY010000003.1"/>
</dbReference>
<feature type="transmembrane region" description="Helical" evidence="7">
    <location>
        <begin position="274"/>
        <end position="294"/>
    </location>
</feature>
<evidence type="ECO:0000256" key="2">
    <source>
        <dbReference type="ARBA" id="ARBA00008017"/>
    </source>
</evidence>
<proteinExistence type="inferred from homology"/>
<comment type="similarity">
    <text evidence="2">Belongs to the MscS (TC 1.A.23) family.</text>
</comment>
<dbReference type="SUPFAM" id="SSF82861">
    <property type="entry name" value="Mechanosensitive channel protein MscS (YggB), transmembrane region"/>
    <property type="match status" value="1"/>
</dbReference>
<reference evidence="12 13" key="1">
    <citation type="submission" date="2023-08" db="EMBL/GenBank/DDBJ databases">
        <title>Pseudoalteromonas haloplanktis LL1 genome.</title>
        <authorList>
            <person name="Wu S."/>
        </authorList>
    </citation>
    <scope>NUCLEOTIDE SEQUENCE [LARGE SCALE GENOMIC DNA]</scope>
    <source>
        <strain evidence="12 13">LL1</strain>
    </source>
</reference>
<name>A0ABU1B9F2_PSEHA</name>
<gene>
    <name evidence="12" type="ORF">RC083_06085</name>
</gene>
<dbReference type="InterPro" id="IPR010920">
    <property type="entry name" value="LSM_dom_sf"/>
</dbReference>
<dbReference type="SUPFAM" id="SSF50182">
    <property type="entry name" value="Sm-like ribonucleoproteins"/>
    <property type="match status" value="1"/>
</dbReference>
<evidence type="ECO:0000256" key="1">
    <source>
        <dbReference type="ARBA" id="ARBA00004651"/>
    </source>
</evidence>
<evidence type="ECO:0000256" key="4">
    <source>
        <dbReference type="ARBA" id="ARBA00022692"/>
    </source>
</evidence>
<dbReference type="InterPro" id="IPR011014">
    <property type="entry name" value="MscS_channel_TM-2"/>
</dbReference>
<feature type="transmembrane region" description="Helical" evidence="7">
    <location>
        <begin position="344"/>
        <end position="368"/>
    </location>
</feature>
<dbReference type="Pfam" id="PF21082">
    <property type="entry name" value="MS_channel_3rd"/>
    <property type="match status" value="1"/>
</dbReference>
<evidence type="ECO:0000259" key="10">
    <source>
        <dbReference type="Pfam" id="PF21082"/>
    </source>
</evidence>
<dbReference type="Gene3D" id="1.10.287.1260">
    <property type="match status" value="1"/>
</dbReference>
<feature type="domain" description="Mechanosensitive ion channel transmembrane helices 2/3" evidence="11">
    <location>
        <begin position="354"/>
        <end position="395"/>
    </location>
</feature>
<feature type="signal peptide" evidence="8">
    <location>
        <begin position="1"/>
        <end position="26"/>
    </location>
</feature>
<feature type="domain" description="Mechanosensitive ion channel MscS C-terminal" evidence="10">
    <location>
        <begin position="484"/>
        <end position="555"/>
    </location>
</feature>